<dbReference type="Proteomes" id="UP000194903">
    <property type="component" value="Unassembled WGS sequence"/>
</dbReference>
<organism evidence="1 2">
    <name type="scientific">Butyricicoccus porcorum</name>
    <dbReference type="NCBI Taxonomy" id="1945634"/>
    <lineage>
        <taxon>Bacteria</taxon>
        <taxon>Bacillati</taxon>
        <taxon>Bacillota</taxon>
        <taxon>Clostridia</taxon>
        <taxon>Eubacteriales</taxon>
        <taxon>Butyricicoccaceae</taxon>
        <taxon>Butyricicoccus</taxon>
    </lineage>
</organism>
<evidence type="ECO:0008006" key="3">
    <source>
        <dbReference type="Google" id="ProtNLM"/>
    </source>
</evidence>
<sequence>MRQCADILGISLPTMYKLSNRPDFPVIAVSSRRKIVRAESLERWMDEQEKKSMGCMDTDGF</sequence>
<gene>
    <name evidence="1" type="ORF">CBW42_12340</name>
</gene>
<protein>
    <recommendedName>
        <fullName evidence="3">Helix-turn-helix domain-containing protein</fullName>
    </recommendedName>
</protein>
<comment type="caution">
    <text evidence="1">The sequence shown here is derived from an EMBL/GenBank/DDBJ whole genome shotgun (WGS) entry which is preliminary data.</text>
</comment>
<dbReference type="InterPro" id="IPR009061">
    <property type="entry name" value="DNA-bd_dom_put_sf"/>
</dbReference>
<proteinExistence type="predicted"/>
<evidence type="ECO:0000313" key="2">
    <source>
        <dbReference type="Proteomes" id="UP000194903"/>
    </source>
</evidence>
<reference evidence="1 2" key="1">
    <citation type="submission" date="2017-05" db="EMBL/GenBank/DDBJ databases">
        <title>Butyricicoccus porcorum sp. nov. a butyrate-producing bacterium from the swine intestinal tract.</title>
        <authorList>
            <person name="Trachsel J."/>
            <person name="Humphrey S."/>
            <person name="Allen H.K."/>
        </authorList>
    </citation>
    <scope>NUCLEOTIDE SEQUENCE [LARGE SCALE GENOMIC DNA]</scope>
    <source>
        <strain evidence="1">BB10</strain>
    </source>
</reference>
<accession>A0A252F178</accession>
<dbReference type="EMBL" id="NHOC01000014">
    <property type="protein sequence ID" value="OUM19564.1"/>
    <property type="molecule type" value="Genomic_DNA"/>
</dbReference>
<evidence type="ECO:0000313" key="1">
    <source>
        <dbReference type="EMBL" id="OUM19564.1"/>
    </source>
</evidence>
<dbReference type="SUPFAM" id="SSF46955">
    <property type="entry name" value="Putative DNA-binding domain"/>
    <property type="match status" value="1"/>
</dbReference>
<dbReference type="AlphaFoldDB" id="A0A252F178"/>
<keyword evidence="2" id="KW-1185">Reference proteome</keyword>
<name>A0A252F178_9FIRM</name>